<comment type="similarity">
    <text evidence="2">Belongs to the SAM hydrolase / SAM-dependent halogenase family.</text>
</comment>
<gene>
    <name evidence="5" type="ORF">D6B99_05570</name>
</gene>
<proteinExistence type="inferred from homology"/>
<dbReference type="PIRSF" id="PIRSF006779">
    <property type="entry name" value="UCP006779"/>
    <property type="match status" value="1"/>
</dbReference>
<dbReference type="RefSeq" id="WP_119985910.1">
    <property type="nucleotide sequence ID" value="NZ_CP032489.1"/>
</dbReference>
<dbReference type="InterPro" id="IPR046470">
    <property type="entry name" value="SAM_HAT_C"/>
</dbReference>
<dbReference type="SUPFAM" id="SSF101852">
    <property type="entry name" value="Bacterial fluorinating enzyme, C-terminal domain"/>
    <property type="match status" value="1"/>
</dbReference>
<dbReference type="Pfam" id="PF01887">
    <property type="entry name" value="SAM_HAT_N"/>
    <property type="match status" value="1"/>
</dbReference>
<dbReference type="PANTHER" id="PTHR35092:SF1">
    <property type="entry name" value="CHLORINASE MJ1651"/>
    <property type="match status" value="1"/>
</dbReference>
<accession>A0A386HMK1</accession>
<feature type="domain" description="S-adenosyl-l-methionine hydroxide adenosyltransferase N-terminal" evidence="3">
    <location>
        <begin position="4"/>
        <end position="143"/>
    </location>
</feature>
<sequence length="285" mass="32111">MAIITLSTDIGTNDFVIGAFKGQLLTLQPNAQIVDITHQLSSTNFAEAAYICVNAFKYYPEETVHIVLVNLFEFNPSQLLLAKYGKQYILCPDNGILTMICKQKPDNVFRLPIKKEAKINTIQCLENIALAAHKLATGRSSLQVGQATDNFVERYPMRPTFSSDWIEGQIIFIDRFENVVVNISEIEFEECRKGRNYNINFGRGNSIITEIQENYSSSNNEDYIATFNSAGMLELAIKNGNLAGLFGLKGYKTENSSFANSQAFSEAKNSGKRDWVYQTIRIFFE</sequence>
<dbReference type="InterPro" id="IPR002747">
    <property type="entry name" value="SAM_OH_AdoTrfase"/>
</dbReference>
<dbReference type="InterPro" id="IPR023228">
    <property type="entry name" value="SAM_OH_AdoTrfase_N_sf"/>
</dbReference>
<dbReference type="Pfam" id="PF20257">
    <property type="entry name" value="SAM_HAT_C"/>
    <property type="match status" value="1"/>
</dbReference>
<reference evidence="5 6" key="1">
    <citation type="submission" date="2018-09" db="EMBL/GenBank/DDBJ databases">
        <title>Arachidicoccus sp. nov., a bacterium isolated from soil.</title>
        <authorList>
            <person name="Weon H.-Y."/>
            <person name="Kwon S.-W."/>
            <person name="Lee S.A."/>
        </authorList>
    </citation>
    <scope>NUCLEOTIDE SEQUENCE [LARGE SCALE GENOMIC DNA]</scope>
    <source>
        <strain evidence="5 6">KIS59-12</strain>
    </source>
</reference>
<evidence type="ECO:0000313" key="5">
    <source>
        <dbReference type="EMBL" id="AYD47127.1"/>
    </source>
</evidence>
<dbReference type="Gene3D" id="2.40.30.90">
    <property type="entry name" value="Bacterial fluorinating enzyme like"/>
    <property type="match status" value="1"/>
</dbReference>
<keyword evidence="6" id="KW-1185">Reference proteome</keyword>
<dbReference type="PANTHER" id="PTHR35092">
    <property type="entry name" value="CHLORINASE MJ1651"/>
    <property type="match status" value="1"/>
</dbReference>
<dbReference type="OrthoDB" id="9792195at2"/>
<dbReference type="KEGG" id="ark:D6B99_05570"/>
<name>A0A386HMK1_9BACT</name>
<organism evidence="5 6">
    <name type="scientific">Arachidicoccus soli</name>
    <dbReference type="NCBI Taxonomy" id="2341117"/>
    <lineage>
        <taxon>Bacteria</taxon>
        <taxon>Pseudomonadati</taxon>
        <taxon>Bacteroidota</taxon>
        <taxon>Chitinophagia</taxon>
        <taxon>Chitinophagales</taxon>
        <taxon>Chitinophagaceae</taxon>
        <taxon>Arachidicoccus</taxon>
    </lineage>
</organism>
<dbReference type="EMBL" id="CP032489">
    <property type="protein sequence ID" value="AYD47127.1"/>
    <property type="molecule type" value="Genomic_DNA"/>
</dbReference>
<dbReference type="Gene3D" id="3.40.50.10790">
    <property type="entry name" value="S-adenosyl-l-methionine hydroxide adenosyltransferase, N-terminal"/>
    <property type="match status" value="1"/>
</dbReference>
<evidence type="ECO:0000256" key="1">
    <source>
        <dbReference type="ARBA" id="ARBA00022691"/>
    </source>
</evidence>
<dbReference type="AlphaFoldDB" id="A0A386HMK1"/>
<dbReference type="InterPro" id="IPR023227">
    <property type="entry name" value="SAM_OH_AdoTrfase_C_sf"/>
</dbReference>
<keyword evidence="1" id="KW-0949">S-adenosyl-L-methionine</keyword>
<evidence type="ECO:0000256" key="2">
    <source>
        <dbReference type="ARBA" id="ARBA00024035"/>
    </source>
</evidence>
<dbReference type="SUPFAM" id="SSF102522">
    <property type="entry name" value="Bacterial fluorinating enzyme, N-terminal domain"/>
    <property type="match status" value="1"/>
</dbReference>
<feature type="domain" description="S-adenosyl-l-methionine hydroxide adenosyltransferase C-terminal" evidence="4">
    <location>
        <begin position="168"/>
        <end position="249"/>
    </location>
</feature>
<evidence type="ECO:0000259" key="3">
    <source>
        <dbReference type="Pfam" id="PF01887"/>
    </source>
</evidence>
<protein>
    <recommendedName>
        <fullName evidence="7">S-adenosyl-l-methionine hydroxide adenosyltransferase</fullName>
    </recommendedName>
</protein>
<dbReference type="Proteomes" id="UP000266118">
    <property type="component" value="Chromosome"/>
</dbReference>
<evidence type="ECO:0000313" key="6">
    <source>
        <dbReference type="Proteomes" id="UP000266118"/>
    </source>
</evidence>
<evidence type="ECO:0000259" key="4">
    <source>
        <dbReference type="Pfam" id="PF20257"/>
    </source>
</evidence>
<evidence type="ECO:0008006" key="7">
    <source>
        <dbReference type="Google" id="ProtNLM"/>
    </source>
</evidence>
<dbReference type="InterPro" id="IPR046469">
    <property type="entry name" value="SAM_HAT_N"/>
</dbReference>